<evidence type="ECO:0000256" key="5">
    <source>
        <dbReference type="ARBA" id="ARBA00023315"/>
    </source>
</evidence>
<feature type="chain" id="PRO_5045898241" evidence="9">
    <location>
        <begin position="23"/>
        <end position="412"/>
    </location>
</feature>
<feature type="compositionally biased region" description="Low complexity" evidence="8">
    <location>
        <begin position="42"/>
        <end position="55"/>
    </location>
</feature>
<evidence type="ECO:0000256" key="2">
    <source>
        <dbReference type="ARBA" id="ARBA00022679"/>
    </source>
</evidence>
<reference evidence="11 12" key="1">
    <citation type="submission" date="2023-06" db="EMBL/GenBank/DDBJ databases">
        <authorList>
            <person name="Yushchuk O."/>
            <person name="Binda E."/>
            <person name="Ruckert-Reed C."/>
            <person name="Fedorenko V."/>
            <person name="Kalinowski J."/>
            <person name="Marinelli F."/>
        </authorList>
    </citation>
    <scope>NUCLEOTIDE SEQUENCE [LARGE SCALE GENOMIC DNA]</scope>
    <source>
        <strain evidence="11 12">NRRL 3884</strain>
    </source>
</reference>
<evidence type="ECO:0000256" key="9">
    <source>
        <dbReference type="SAM" id="SignalP"/>
    </source>
</evidence>
<accession>A0ABY8WJ21</accession>
<dbReference type="Gene3D" id="2.60.40.3780">
    <property type="match status" value="1"/>
</dbReference>
<dbReference type="Proteomes" id="UP001240150">
    <property type="component" value="Chromosome"/>
</dbReference>
<dbReference type="SUPFAM" id="SSF141523">
    <property type="entry name" value="L,D-transpeptidase catalytic domain-like"/>
    <property type="match status" value="1"/>
</dbReference>
<evidence type="ECO:0000256" key="7">
    <source>
        <dbReference type="PROSITE-ProRule" id="PRU01373"/>
    </source>
</evidence>
<keyword evidence="6 7" id="KW-0961">Cell wall biogenesis/degradation</keyword>
<evidence type="ECO:0000256" key="4">
    <source>
        <dbReference type="ARBA" id="ARBA00022984"/>
    </source>
</evidence>
<dbReference type="InterPro" id="IPR005490">
    <property type="entry name" value="LD_TPept_cat_dom"/>
</dbReference>
<sequence>MVDFRRCVAALLALAVTAPLTACGDDDKPAYADPAVTSSAGPAPSAVPESTTTPAAPATLTVTPAAGKKNVPTSAEIGLKVSNGEVTSVKLTDSKGKAVAGKLREDGSAWVPAKTLKNSEKYRAEVTATGAGGATTTAKTTFTTMGDAAHHTGTGLYLFDDHTYGVAMPVVVEFRPGIKKADRAAVQRRMFVETAPAQPGTWSWTSSGTQAYYRAPEFWQPGTKISVRIAIGGLPTGKGLYGDRDRAATAKIGRRFEMKVDNKTKKMTVLKDGTTVRTMPVSLGKHSTPSSSGTMVIIEKMSHTVFDTTDTDPVNGYKTPIDYAQRLTWSGQYIHSAPWSTGAQGHRNVSHGCVNVSPSNARWLFDKTLVGDPVTVKGTEDKLEYGNGWTPWNVSWEKFAAGSALPVPAGLG</sequence>
<keyword evidence="2" id="KW-0808">Transferase</keyword>
<dbReference type="Gene3D" id="2.40.440.10">
    <property type="entry name" value="L,D-transpeptidase catalytic domain-like"/>
    <property type="match status" value="1"/>
</dbReference>
<dbReference type="InterPro" id="IPR041280">
    <property type="entry name" value="Big_10"/>
</dbReference>
<comment type="pathway">
    <text evidence="1 7">Cell wall biogenesis; peptidoglycan biosynthesis.</text>
</comment>
<dbReference type="Gene3D" id="2.60.40.3710">
    <property type="match status" value="1"/>
</dbReference>
<evidence type="ECO:0000313" key="12">
    <source>
        <dbReference type="Proteomes" id="UP001240150"/>
    </source>
</evidence>
<feature type="active site" description="Nucleophile" evidence="7">
    <location>
        <position position="353"/>
    </location>
</feature>
<keyword evidence="3 7" id="KW-0133">Cell shape</keyword>
<name>A0ABY8WJ21_9ACTN</name>
<keyword evidence="9" id="KW-0732">Signal</keyword>
<dbReference type="PROSITE" id="PS52029">
    <property type="entry name" value="LD_TPASE"/>
    <property type="match status" value="1"/>
</dbReference>
<evidence type="ECO:0000313" key="11">
    <source>
        <dbReference type="EMBL" id="WIM97477.1"/>
    </source>
</evidence>
<evidence type="ECO:0000256" key="1">
    <source>
        <dbReference type="ARBA" id="ARBA00004752"/>
    </source>
</evidence>
<evidence type="ECO:0000256" key="6">
    <source>
        <dbReference type="ARBA" id="ARBA00023316"/>
    </source>
</evidence>
<evidence type="ECO:0000256" key="3">
    <source>
        <dbReference type="ARBA" id="ARBA00022960"/>
    </source>
</evidence>
<proteinExistence type="predicted"/>
<dbReference type="Pfam" id="PF03734">
    <property type="entry name" value="YkuD"/>
    <property type="match status" value="1"/>
</dbReference>
<feature type="signal peptide" evidence="9">
    <location>
        <begin position="1"/>
        <end position="22"/>
    </location>
</feature>
<dbReference type="PANTHER" id="PTHR30582">
    <property type="entry name" value="L,D-TRANSPEPTIDASE"/>
    <property type="match status" value="1"/>
</dbReference>
<protein>
    <submittedName>
        <fullName evidence="11">Ig-like domain-containing protein</fullName>
    </submittedName>
</protein>
<evidence type="ECO:0000256" key="8">
    <source>
        <dbReference type="SAM" id="MobiDB-lite"/>
    </source>
</evidence>
<keyword evidence="4 7" id="KW-0573">Peptidoglycan synthesis</keyword>
<dbReference type="InterPro" id="IPR050979">
    <property type="entry name" value="LD-transpeptidase"/>
</dbReference>
<feature type="active site" description="Proton donor/acceptor" evidence="7">
    <location>
        <position position="335"/>
    </location>
</feature>
<dbReference type="RefSeq" id="WP_284918876.1">
    <property type="nucleotide sequence ID" value="NZ_CP126980.1"/>
</dbReference>
<dbReference type="PANTHER" id="PTHR30582:SF2">
    <property type="entry name" value="L,D-TRANSPEPTIDASE YCIB-RELATED"/>
    <property type="match status" value="1"/>
</dbReference>
<dbReference type="Pfam" id="PF17964">
    <property type="entry name" value="Big_10"/>
    <property type="match status" value="1"/>
</dbReference>
<keyword evidence="12" id="KW-1185">Reference proteome</keyword>
<dbReference type="CDD" id="cd16913">
    <property type="entry name" value="YkuD_like"/>
    <property type="match status" value="1"/>
</dbReference>
<dbReference type="InterPro" id="IPR038063">
    <property type="entry name" value="Transpep_catalytic_dom"/>
</dbReference>
<gene>
    <name evidence="11" type="ORF">ACTOB_001003</name>
</gene>
<organism evidence="11 12">
    <name type="scientific">Actinoplanes oblitus</name>
    <dbReference type="NCBI Taxonomy" id="3040509"/>
    <lineage>
        <taxon>Bacteria</taxon>
        <taxon>Bacillati</taxon>
        <taxon>Actinomycetota</taxon>
        <taxon>Actinomycetes</taxon>
        <taxon>Micromonosporales</taxon>
        <taxon>Micromonosporaceae</taxon>
        <taxon>Actinoplanes</taxon>
    </lineage>
</organism>
<evidence type="ECO:0000259" key="10">
    <source>
        <dbReference type="PROSITE" id="PS52029"/>
    </source>
</evidence>
<feature type="domain" description="L,D-TPase catalytic" evidence="10">
    <location>
        <begin position="256"/>
        <end position="377"/>
    </location>
</feature>
<keyword evidence="5" id="KW-0012">Acyltransferase</keyword>
<dbReference type="EMBL" id="CP126980">
    <property type="protein sequence ID" value="WIM97477.1"/>
    <property type="molecule type" value="Genomic_DNA"/>
</dbReference>
<feature type="region of interest" description="Disordered" evidence="8">
    <location>
        <begin position="34"/>
        <end position="55"/>
    </location>
</feature>